<protein>
    <submittedName>
        <fullName evidence="2">Uncharacterized protein</fullName>
    </submittedName>
</protein>
<feature type="compositionally biased region" description="Acidic residues" evidence="1">
    <location>
        <begin position="412"/>
        <end position="422"/>
    </location>
</feature>
<feature type="compositionally biased region" description="Basic and acidic residues" evidence="1">
    <location>
        <begin position="385"/>
        <end position="394"/>
    </location>
</feature>
<feature type="region of interest" description="Disordered" evidence="1">
    <location>
        <begin position="372"/>
        <end position="422"/>
    </location>
</feature>
<keyword evidence="3" id="KW-1185">Reference proteome</keyword>
<dbReference type="OrthoDB" id="2804062at2759"/>
<feature type="region of interest" description="Disordered" evidence="1">
    <location>
        <begin position="203"/>
        <end position="224"/>
    </location>
</feature>
<gene>
    <name evidence="2" type="ORF">PILCRDRAFT_15408</name>
</gene>
<evidence type="ECO:0000313" key="3">
    <source>
        <dbReference type="Proteomes" id="UP000054166"/>
    </source>
</evidence>
<dbReference type="STRING" id="765440.A0A0C3AHE0"/>
<evidence type="ECO:0000313" key="2">
    <source>
        <dbReference type="EMBL" id="KIM73218.1"/>
    </source>
</evidence>
<organism evidence="2 3">
    <name type="scientific">Piloderma croceum (strain F 1598)</name>
    <dbReference type="NCBI Taxonomy" id="765440"/>
    <lineage>
        <taxon>Eukaryota</taxon>
        <taxon>Fungi</taxon>
        <taxon>Dikarya</taxon>
        <taxon>Basidiomycota</taxon>
        <taxon>Agaricomycotina</taxon>
        <taxon>Agaricomycetes</taxon>
        <taxon>Agaricomycetidae</taxon>
        <taxon>Atheliales</taxon>
        <taxon>Atheliaceae</taxon>
        <taxon>Piloderma</taxon>
    </lineage>
</organism>
<dbReference type="EMBL" id="KN833089">
    <property type="protein sequence ID" value="KIM73218.1"/>
    <property type="molecule type" value="Genomic_DNA"/>
</dbReference>
<feature type="compositionally biased region" description="Polar residues" evidence="1">
    <location>
        <begin position="203"/>
        <end position="213"/>
    </location>
</feature>
<reference evidence="3" key="2">
    <citation type="submission" date="2015-01" db="EMBL/GenBank/DDBJ databases">
        <title>Evolutionary Origins and Diversification of the Mycorrhizal Mutualists.</title>
        <authorList>
            <consortium name="DOE Joint Genome Institute"/>
            <consortium name="Mycorrhizal Genomics Consortium"/>
            <person name="Kohler A."/>
            <person name="Kuo A."/>
            <person name="Nagy L.G."/>
            <person name="Floudas D."/>
            <person name="Copeland A."/>
            <person name="Barry K.W."/>
            <person name="Cichocki N."/>
            <person name="Veneault-Fourrey C."/>
            <person name="LaButti K."/>
            <person name="Lindquist E.A."/>
            <person name="Lipzen A."/>
            <person name="Lundell T."/>
            <person name="Morin E."/>
            <person name="Murat C."/>
            <person name="Riley R."/>
            <person name="Ohm R."/>
            <person name="Sun H."/>
            <person name="Tunlid A."/>
            <person name="Henrissat B."/>
            <person name="Grigoriev I.V."/>
            <person name="Hibbett D.S."/>
            <person name="Martin F."/>
        </authorList>
    </citation>
    <scope>NUCLEOTIDE SEQUENCE [LARGE SCALE GENOMIC DNA]</scope>
    <source>
        <strain evidence="3">F 1598</strain>
    </source>
</reference>
<evidence type="ECO:0000256" key="1">
    <source>
        <dbReference type="SAM" id="MobiDB-lite"/>
    </source>
</evidence>
<dbReference type="InParanoid" id="A0A0C3AHE0"/>
<dbReference type="Proteomes" id="UP000054166">
    <property type="component" value="Unassembled WGS sequence"/>
</dbReference>
<accession>A0A0C3AHE0</accession>
<sequence>MSKKHRALSATFPAGTVAEWTKMVNDWQEDTSQPNPFEETALETTQGDVERELLADEQAERARASAEVEPVHDTTASKFLSIGLDLENQQRALLAKAKQLKRGQGLYKEGAMERRRATLCDHIETWRSIQTLYMPKQDTEMPEAIPLWLPSSLPSRLRESGCVDGLVEKERRLRLAEADDALVALRRQLRITTGVFNYKKTHVSGTGQKSNTPARKALSTLDPDGDWRRRLLPLRPEDIRGPTRQDDESEGRRELTWIWLAGRAAQVPVNDGDEFEIAEGMRVEWAKTHARANRWQEEVILLTEEMRRSRRDDVRADIMDGLGAYAHRQVDLMHRLAESFAALWYPVLSAEGITIEWPEYYVTYAQDHPPKVRTSRRTAPLQTAHEGEDSGSDRLDEEDEDEDEGSGYSSPDGDDADVSPYK</sequence>
<dbReference type="AlphaFoldDB" id="A0A0C3AHE0"/>
<reference evidence="2 3" key="1">
    <citation type="submission" date="2014-04" db="EMBL/GenBank/DDBJ databases">
        <authorList>
            <consortium name="DOE Joint Genome Institute"/>
            <person name="Kuo A."/>
            <person name="Tarkka M."/>
            <person name="Buscot F."/>
            <person name="Kohler A."/>
            <person name="Nagy L.G."/>
            <person name="Floudas D."/>
            <person name="Copeland A."/>
            <person name="Barry K.W."/>
            <person name="Cichocki N."/>
            <person name="Veneault-Fourrey C."/>
            <person name="LaButti K."/>
            <person name="Lindquist E.A."/>
            <person name="Lipzen A."/>
            <person name="Lundell T."/>
            <person name="Morin E."/>
            <person name="Murat C."/>
            <person name="Sun H."/>
            <person name="Tunlid A."/>
            <person name="Henrissat B."/>
            <person name="Grigoriev I.V."/>
            <person name="Hibbett D.S."/>
            <person name="Martin F."/>
            <person name="Nordberg H.P."/>
            <person name="Cantor M.N."/>
            <person name="Hua S.X."/>
        </authorList>
    </citation>
    <scope>NUCLEOTIDE SEQUENCE [LARGE SCALE GENOMIC DNA]</scope>
    <source>
        <strain evidence="2 3">F 1598</strain>
    </source>
</reference>
<proteinExistence type="predicted"/>
<feature type="compositionally biased region" description="Acidic residues" evidence="1">
    <location>
        <begin position="395"/>
        <end position="405"/>
    </location>
</feature>
<dbReference type="HOGENOM" id="CLU_003703_0_3_1"/>
<name>A0A0C3AHE0_PILCF</name>